<name>A0A1I6RWH0_9ACTN</name>
<gene>
    <name evidence="2" type="ORF">SAMN05444716_103551</name>
</gene>
<dbReference type="Proteomes" id="UP000198873">
    <property type="component" value="Unassembled WGS sequence"/>
</dbReference>
<accession>A0A1I6RWH0</accession>
<feature type="transmembrane region" description="Helical" evidence="1">
    <location>
        <begin position="70"/>
        <end position="93"/>
    </location>
</feature>
<keyword evidence="1" id="KW-0472">Membrane</keyword>
<sequence length="188" mass="20341">MSEPLFVTSEPASRGDHGTLEFRGWVTTAELIEGRRARRGAPALRVGFHALMAVGLMAAVALVTSDQDELGRAAVASVLVIAACGAFGWFFSVRMQLVRIVRRARRGEECTISLEEDAVQVVEGGITTRISRQAYPFFAETRGSFVLLTSRSPRSGVLVIPKRFAGRPADVDRARAVLGGSWEPLGRA</sequence>
<protein>
    <recommendedName>
        <fullName evidence="4">YcxB family protein</fullName>
    </recommendedName>
</protein>
<evidence type="ECO:0000256" key="1">
    <source>
        <dbReference type="SAM" id="Phobius"/>
    </source>
</evidence>
<evidence type="ECO:0000313" key="3">
    <source>
        <dbReference type="Proteomes" id="UP000198873"/>
    </source>
</evidence>
<keyword evidence="1" id="KW-1133">Transmembrane helix</keyword>
<dbReference type="AlphaFoldDB" id="A0A1I6RWH0"/>
<dbReference type="EMBL" id="FPAB01000003">
    <property type="protein sequence ID" value="SFS69061.1"/>
    <property type="molecule type" value="Genomic_DNA"/>
</dbReference>
<dbReference type="STRING" id="1176198.SAMN05444716_103551"/>
<evidence type="ECO:0000313" key="2">
    <source>
        <dbReference type="EMBL" id="SFS69061.1"/>
    </source>
</evidence>
<evidence type="ECO:0008006" key="4">
    <source>
        <dbReference type="Google" id="ProtNLM"/>
    </source>
</evidence>
<keyword evidence="1" id="KW-0812">Transmembrane</keyword>
<proteinExistence type="predicted"/>
<reference evidence="3" key="1">
    <citation type="submission" date="2016-10" db="EMBL/GenBank/DDBJ databases">
        <authorList>
            <person name="Varghese N."/>
            <person name="Submissions S."/>
        </authorList>
    </citation>
    <scope>NUCLEOTIDE SEQUENCE [LARGE SCALE GENOMIC DNA]</scope>
    <source>
        <strain evidence="3">CGMCC 4.7047</strain>
    </source>
</reference>
<keyword evidence="3" id="KW-1185">Reference proteome</keyword>
<organism evidence="2 3">
    <name type="scientific">Streptomyces harbinensis</name>
    <dbReference type="NCBI Taxonomy" id="1176198"/>
    <lineage>
        <taxon>Bacteria</taxon>
        <taxon>Bacillati</taxon>
        <taxon>Actinomycetota</taxon>
        <taxon>Actinomycetes</taxon>
        <taxon>Kitasatosporales</taxon>
        <taxon>Streptomycetaceae</taxon>
        <taxon>Streptomyces</taxon>
    </lineage>
</organism>
<feature type="transmembrane region" description="Helical" evidence="1">
    <location>
        <begin position="43"/>
        <end position="64"/>
    </location>
</feature>